<dbReference type="EMBL" id="FQUS01000027">
    <property type="protein sequence ID" value="SHG40076.1"/>
    <property type="molecule type" value="Genomic_DNA"/>
</dbReference>
<gene>
    <name evidence="1" type="ORF">SAMN05443144_12716</name>
</gene>
<name>A0A1M5JHJ7_9BACT</name>
<reference evidence="1 2" key="1">
    <citation type="submission" date="2016-11" db="EMBL/GenBank/DDBJ databases">
        <authorList>
            <person name="Jaros S."/>
            <person name="Januszkiewicz K."/>
            <person name="Wedrychowicz H."/>
        </authorList>
    </citation>
    <scope>NUCLEOTIDE SEQUENCE [LARGE SCALE GENOMIC DNA]</scope>
    <source>
        <strain evidence="1 2">DSM 21986</strain>
    </source>
</reference>
<dbReference type="STRING" id="1194090.SAMN05443144_12716"/>
<organism evidence="1 2">
    <name type="scientific">Fodinibius roseus</name>
    <dbReference type="NCBI Taxonomy" id="1194090"/>
    <lineage>
        <taxon>Bacteria</taxon>
        <taxon>Pseudomonadati</taxon>
        <taxon>Balneolota</taxon>
        <taxon>Balneolia</taxon>
        <taxon>Balneolales</taxon>
        <taxon>Balneolaceae</taxon>
        <taxon>Fodinibius</taxon>
    </lineage>
</organism>
<protein>
    <submittedName>
        <fullName evidence="1">Uncharacterized protein</fullName>
    </submittedName>
</protein>
<sequence>MTIFLTFLFTALLLLTTNEWIASLITPNNLAEIGVVILGMIALSASLQIRTLFEKAQDILRLYARYTNPTSEEGKKLSQQEKERLLDLFLHELRMVIEQFGGKIVIRIGGFIRKVFDKLFGYKA</sequence>
<dbReference type="Proteomes" id="UP000184041">
    <property type="component" value="Unassembled WGS sequence"/>
</dbReference>
<dbReference type="OrthoDB" id="1524652at2"/>
<dbReference type="AlphaFoldDB" id="A0A1M5JHJ7"/>
<keyword evidence="2" id="KW-1185">Reference proteome</keyword>
<evidence type="ECO:0000313" key="1">
    <source>
        <dbReference type="EMBL" id="SHG40076.1"/>
    </source>
</evidence>
<accession>A0A1M5JHJ7</accession>
<dbReference type="RefSeq" id="WP_073067833.1">
    <property type="nucleotide sequence ID" value="NZ_FQUS01000027.1"/>
</dbReference>
<proteinExistence type="predicted"/>
<evidence type="ECO:0000313" key="2">
    <source>
        <dbReference type="Proteomes" id="UP000184041"/>
    </source>
</evidence>